<dbReference type="PANTHER" id="PTHR16650">
    <property type="entry name" value="C21ORF13-RELATED"/>
    <property type="match status" value="1"/>
</dbReference>
<sequence length="159" mass="19119">ELEDQNRLLMRLGKRQESHLQRFQDMKSELPHIIEAHKMEIGVLREKLRRMTNSNNSNETKLKQQDTRIIKLTEEVTKLRELCRKRSLPERDALNKKLSETQLHLQNKERDFEEMSHRHGIIEKSLRQQVQSEVAKHRATSKKLYDLQYEHTKVQDTLK</sequence>
<dbReference type="InterPro" id="IPR028933">
    <property type="entry name" value="Lebercilin_dom"/>
</dbReference>
<evidence type="ECO:0000256" key="2">
    <source>
        <dbReference type="ARBA" id="ARBA00023054"/>
    </source>
</evidence>
<accession>A0AAV2R6K1</accession>
<dbReference type="AlphaFoldDB" id="A0AAV2R6K1"/>
<comment type="caution">
    <text evidence="5">The sequence shown here is derived from an EMBL/GenBank/DDBJ whole genome shotgun (WGS) entry which is preliminary data.</text>
</comment>
<feature type="domain" description="Lebercilin" evidence="4">
    <location>
        <begin position="1"/>
        <end position="159"/>
    </location>
</feature>
<feature type="coiled-coil region" evidence="3">
    <location>
        <begin position="62"/>
        <end position="111"/>
    </location>
</feature>
<dbReference type="GO" id="GO:0042073">
    <property type="term" value="P:intraciliary transport"/>
    <property type="evidence" value="ECO:0007669"/>
    <property type="project" value="TreeGrafter"/>
</dbReference>
<evidence type="ECO:0000259" key="4">
    <source>
        <dbReference type="Pfam" id="PF15619"/>
    </source>
</evidence>
<proteinExistence type="inferred from homology"/>
<gene>
    <name evidence="5" type="ORF">MNOR_LOCUS20504</name>
</gene>
<dbReference type="Proteomes" id="UP001497623">
    <property type="component" value="Unassembled WGS sequence"/>
</dbReference>
<dbReference type="PANTHER" id="PTHR16650:SF6">
    <property type="entry name" value="GH21622P"/>
    <property type="match status" value="1"/>
</dbReference>
<organism evidence="5 6">
    <name type="scientific">Meganyctiphanes norvegica</name>
    <name type="common">Northern krill</name>
    <name type="synonym">Thysanopoda norvegica</name>
    <dbReference type="NCBI Taxonomy" id="48144"/>
    <lineage>
        <taxon>Eukaryota</taxon>
        <taxon>Metazoa</taxon>
        <taxon>Ecdysozoa</taxon>
        <taxon>Arthropoda</taxon>
        <taxon>Crustacea</taxon>
        <taxon>Multicrustacea</taxon>
        <taxon>Malacostraca</taxon>
        <taxon>Eumalacostraca</taxon>
        <taxon>Eucarida</taxon>
        <taxon>Euphausiacea</taxon>
        <taxon>Euphausiidae</taxon>
        <taxon>Meganyctiphanes</taxon>
    </lineage>
</organism>
<dbReference type="Pfam" id="PF15619">
    <property type="entry name" value="Lebercilin"/>
    <property type="match status" value="1"/>
</dbReference>
<dbReference type="InterPro" id="IPR026188">
    <property type="entry name" value="Lebercilin-like"/>
</dbReference>
<evidence type="ECO:0000256" key="3">
    <source>
        <dbReference type="SAM" id="Coils"/>
    </source>
</evidence>
<comment type="similarity">
    <text evidence="1">Belongs to the LCA5 family.</text>
</comment>
<feature type="non-terminal residue" evidence="5">
    <location>
        <position position="159"/>
    </location>
</feature>
<keyword evidence="2 3" id="KW-0175">Coiled coil</keyword>
<evidence type="ECO:0000313" key="5">
    <source>
        <dbReference type="EMBL" id="CAL4114756.1"/>
    </source>
</evidence>
<protein>
    <recommendedName>
        <fullName evidence="4">Lebercilin domain-containing protein</fullName>
    </recommendedName>
</protein>
<keyword evidence="6" id="KW-1185">Reference proteome</keyword>
<reference evidence="5 6" key="1">
    <citation type="submission" date="2024-05" db="EMBL/GenBank/DDBJ databases">
        <authorList>
            <person name="Wallberg A."/>
        </authorList>
    </citation>
    <scope>NUCLEOTIDE SEQUENCE [LARGE SCALE GENOMIC DNA]</scope>
</reference>
<evidence type="ECO:0000256" key="1">
    <source>
        <dbReference type="ARBA" id="ARBA00010229"/>
    </source>
</evidence>
<name>A0AAV2R6K1_MEGNR</name>
<evidence type="ECO:0000313" key="6">
    <source>
        <dbReference type="Proteomes" id="UP001497623"/>
    </source>
</evidence>
<feature type="non-terminal residue" evidence="5">
    <location>
        <position position="1"/>
    </location>
</feature>
<dbReference type="EMBL" id="CAXKWB010015899">
    <property type="protein sequence ID" value="CAL4114756.1"/>
    <property type="molecule type" value="Genomic_DNA"/>
</dbReference>
<dbReference type="GO" id="GO:0005930">
    <property type="term" value="C:axoneme"/>
    <property type="evidence" value="ECO:0007669"/>
    <property type="project" value="TreeGrafter"/>
</dbReference>